<evidence type="ECO:0000256" key="3">
    <source>
        <dbReference type="ARBA" id="ARBA00022679"/>
    </source>
</evidence>
<dbReference type="GO" id="GO:0000139">
    <property type="term" value="C:Golgi membrane"/>
    <property type="evidence" value="ECO:0007669"/>
    <property type="project" value="TreeGrafter"/>
</dbReference>
<dbReference type="Proteomes" id="UP000234254">
    <property type="component" value="Unassembled WGS sequence"/>
</dbReference>
<evidence type="ECO:0000256" key="2">
    <source>
        <dbReference type="ARBA" id="ARBA00022676"/>
    </source>
</evidence>
<protein>
    <recommendedName>
        <fullName evidence="6">Galactosyl transferase GMA12/MNN10 family protein</fullName>
    </recommendedName>
</protein>
<dbReference type="GO" id="GO:0016757">
    <property type="term" value="F:glycosyltransferase activity"/>
    <property type="evidence" value="ECO:0007669"/>
    <property type="project" value="UniProtKB-KW"/>
</dbReference>
<dbReference type="EMBL" id="MSFM01000006">
    <property type="protein sequence ID" value="PKY04458.1"/>
    <property type="molecule type" value="Genomic_DNA"/>
</dbReference>
<evidence type="ECO:0000313" key="5">
    <source>
        <dbReference type="Proteomes" id="UP000234254"/>
    </source>
</evidence>
<evidence type="ECO:0000313" key="4">
    <source>
        <dbReference type="EMBL" id="PKY04458.1"/>
    </source>
</evidence>
<accession>A0A2I1D3M7</accession>
<evidence type="ECO:0008006" key="6">
    <source>
        <dbReference type="Google" id="ProtNLM"/>
    </source>
</evidence>
<dbReference type="InterPro" id="IPR029044">
    <property type="entry name" value="Nucleotide-diphossugar_trans"/>
</dbReference>
<dbReference type="PANTHER" id="PTHR31306">
    <property type="entry name" value="ALPHA-1,6-MANNOSYLTRANSFERASE MNN11-RELATED"/>
    <property type="match status" value="1"/>
</dbReference>
<dbReference type="RefSeq" id="XP_024693052.1">
    <property type="nucleotide sequence ID" value="XM_024841841.1"/>
</dbReference>
<dbReference type="PANTHER" id="PTHR31306:SF8">
    <property type="entry name" value="GLYCOSYLTRANSFERASE FAMILY 34 PROTEIN"/>
    <property type="match status" value="1"/>
</dbReference>
<proteinExistence type="inferred from homology"/>
<name>A0A2I1D3M7_ASPC2</name>
<keyword evidence="3" id="KW-0808">Transferase</keyword>
<comment type="similarity">
    <text evidence="1">Belongs to the glycosyltransferase 34 family.</text>
</comment>
<dbReference type="Gene3D" id="3.90.550.10">
    <property type="entry name" value="Spore Coat Polysaccharide Biosynthesis Protein SpsA, Chain A"/>
    <property type="match status" value="1"/>
</dbReference>
<keyword evidence="5" id="KW-1185">Reference proteome</keyword>
<keyword evidence="2" id="KW-0328">Glycosyltransferase</keyword>
<evidence type="ECO:0000256" key="1">
    <source>
        <dbReference type="ARBA" id="ARBA00005664"/>
    </source>
</evidence>
<dbReference type="InterPro" id="IPR008630">
    <property type="entry name" value="Glyco_trans_34"/>
</dbReference>
<dbReference type="OrthoDB" id="1470350at2759"/>
<organism evidence="4 5">
    <name type="scientific">Aspergillus campestris (strain IBT 28561)</name>
    <dbReference type="NCBI Taxonomy" id="1392248"/>
    <lineage>
        <taxon>Eukaryota</taxon>
        <taxon>Fungi</taxon>
        <taxon>Dikarya</taxon>
        <taxon>Ascomycota</taxon>
        <taxon>Pezizomycotina</taxon>
        <taxon>Eurotiomycetes</taxon>
        <taxon>Eurotiomycetidae</taxon>
        <taxon>Eurotiales</taxon>
        <taxon>Aspergillaceae</taxon>
        <taxon>Aspergillus</taxon>
        <taxon>Aspergillus subgen. Circumdati</taxon>
    </lineage>
</organism>
<dbReference type="AlphaFoldDB" id="A0A2I1D3M7"/>
<dbReference type="GeneID" id="36549370"/>
<gene>
    <name evidence="4" type="ORF">P168DRAFT_343981</name>
</gene>
<dbReference type="GO" id="GO:0006487">
    <property type="term" value="P:protein N-linked glycosylation"/>
    <property type="evidence" value="ECO:0007669"/>
    <property type="project" value="TreeGrafter"/>
</dbReference>
<dbReference type="Pfam" id="PF05637">
    <property type="entry name" value="Glyco_transf_34"/>
    <property type="match status" value="1"/>
</dbReference>
<reference evidence="4" key="1">
    <citation type="submission" date="2016-12" db="EMBL/GenBank/DDBJ databases">
        <title>The genomes of Aspergillus section Nigri reveals drivers in fungal speciation.</title>
        <authorList>
            <consortium name="DOE Joint Genome Institute"/>
            <person name="Vesth T.C."/>
            <person name="Nybo J."/>
            <person name="Theobald S."/>
            <person name="Brandl J."/>
            <person name="Frisvad J.C."/>
            <person name="Nielsen K.F."/>
            <person name="Lyhne E.K."/>
            <person name="Kogle M.E."/>
            <person name="Kuo A."/>
            <person name="Riley R."/>
            <person name="Clum A."/>
            <person name="Nolan M."/>
            <person name="Lipzen A."/>
            <person name="Salamov A."/>
            <person name="Henrissat B."/>
            <person name="Wiebenga A."/>
            <person name="De vries R.P."/>
            <person name="Grigoriev I.V."/>
            <person name="Mortensen U.H."/>
            <person name="Andersen M.R."/>
            <person name="Baker S.E."/>
        </authorList>
    </citation>
    <scope>NUCLEOTIDE SEQUENCE</scope>
    <source>
        <strain evidence="4">IBT 28561</strain>
    </source>
</reference>
<comment type="caution">
    <text evidence="4">The sequence shown here is derived from an EMBL/GenBank/DDBJ whole genome shotgun (WGS) entry which is preliminary data.</text>
</comment>
<dbReference type="VEuPathDB" id="FungiDB:P168DRAFT_343981"/>
<sequence length="355" mass="41251">MFVMRQTYQRRPLVVILLCSLLICTLWVFTGQERPTWRPAEDPERYYSRRLAKATMLYGKPNPLYERAIDSHDRHARRWGYPMHVLRQDISVGFWNKPSYLVSLVIQEMAKPPSERVEWLMWVDADSILINGAVPLEAFLPPYDISEDVHLVATRDHNGLNTGIMFLHIHPWTINFLIEALGYPLYKPDADLGRSDDQEAMARVLRNSNGGLNGTGYADGAVFLPRTWINAYEWQHAYEGKRGNLLVHFPGLGDQRWVHMSNWLDIVERSPLSWEVPFEETEYYNGTVAFWDRIREAKQAISIAEHRFNRLSTDKSKAPMEAAVRELKKVMQQEADNTELLVQRLQDLKSVLDLI</sequence>